<evidence type="ECO:0000313" key="2">
    <source>
        <dbReference type="RefSeq" id="XP_030745796.1"/>
    </source>
</evidence>
<organism evidence="1 2">
    <name type="scientific">Sitophilus oryzae</name>
    <name type="common">Rice weevil</name>
    <name type="synonym">Curculio oryzae</name>
    <dbReference type="NCBI Taxonomy" id="7048"/>
    <lineage>
        <taxon>Eukaryota</taxon>
        <taxon>Metazoa</taxon>
        <taxon>Ecdysozoa</taxon>
        <taxon>Arthropoda</taxon>
        <taxon>Hexapoda</taxon>
        <taxon>Insecta</taxon>
        <taxon>Pterygota</taxon>
        <taxon>Neoptera</taxon>
        <taxon>Endopterygota</taxon>
        <taxon>Coleoptera</taxon>
        <taxon>Polyphaga</taxon>
        <taxon>Cucujiformia</taxon>
        <taxon>Curculionidae</taxon>
        <taxon>Dryophthorinae</taxon>
        <taxon>Sitophilus</taxon>
    </lineage>
</organism>
<dbReference type="PANTHER" id="PTHR14659:SF1">
    <property type="entry name" value="ALPHA- AND GAMMA-ADAPTIN-BINDING PROTEIN P34"/>
    <property type="match status" value="1"/>
</dbReference>
<dbReference type="InterPro" id="IPR019341">
    <property type="entry name" value="Alpha/Gamma-adaptin-bd_p34"/>
</dbReference>
<protein>
    <submittedName>
        <fullName evidence="2">Alpha- and gamma-adaptin-binding protein p34-like</fullName>
    </submittedName>
</protein>
<dbReference type="KEGG" id="soy:115874700"/>
<dbReference type="PANTHER" id="PTHR14659">
    <property type="entry name" value="ALPHA- AND GAMMA-ADAPTIN-BINDING PROTEIN P34"/>
    <property type="match status" value="1"/>
</dbReference>
<dbReference type="InParanoid" id="A0A6J2X3K6"/>
<gene>
    <name evidence="2" type="primary">LOC115874700</name>
</gene>
<dbReference type="Gene3D" id="3.40.50.11960">
    <property type="match status" value="1"/>
</dbReference>
<accession>A0A6J2X3K6</accession>
<dbReference type="OrthoDB" id="1741717at2759"/>
<evidence type="ECO:0000313" key="1">
    <source>
        <dbReference type="Proteomes" id="UP000504635"/>
    </source>
</evidence>
<keyword evidence="1" id="KW-1185">Reference proteome</keyword>
<reference evidence="2" key="1">
    <citation type="submission" date="2025-08" db="UniProtKB">
        <authorList>
            <consortium name="RefSeq"/>
        </authorList>
    </citation>
    <scope>IDENTIFICATION</scope>
    <source>
        <tissue evidence="2">Gonads</tissue>
    </source>
</reference>
<dbReference type="Pfam" id="PF10199">
    <property type="entry name" value="Adaptin_binding"/>
    <property type="match status" value="1"/>
</dbReference>
<dbReference type="GeneID" id="115874700"/>
<proteinExistence type="predicted"/>
<name>A0A6J2X3K6_SITOR</name>
<sequence length="254" mass="28895">MDKLPSIVIVSSSSTKPKSIIRLITKENPEEHSNGIVIQPWKLDTKYYAATVNIIGLNDCYERDEEFNNNVEALIIHLDTNKSSGLEDLKKFESLQNECGPEIKLLISNYCNNETKITKADAISWCLQKGYEFIELYPSDPQNSGDIIPEKFGVQRVIEALQTHTWPNLIMKNTRNVGTNKLESTKQESSRLTASSLPDELISEDDFTELFSKLHMMKDSLQSVPMNQRKQYAEQMVTAFWNAIGGDEEELLDL</sequence>
<dbReference type="Proteomes" id="UP000504635">
    <property type="component" value="Unplaced"/>
</dbReference>
<dbReference type="AlphaFoldDB" id="A0A6J2X3K6"/>
<dbReference type="RefSeq" id="XP_030745796.1">
    <property type="nucleotide sequence ID" value="XM_030889936.1"/>
</dbReference>